<dbReference type="InterPro" id="IPR019394">
    <property type="entry name" value="TEX28/TMCC"/>
</dbReference>
<comment type="subcellular location">
    <subcellularLocation>
        <location evidence="1">Membrane</location>
    </subcellularLocation>
</comment>
<evidence type="ECO:0000256" key="5">
    <source>
        <dbReference type="ARBA" id="ARBA00023054"/>
    </source>
</evidence>
<comment type="similarity">
    <text evidence="2">Belongs to the TEX28 family.</text>
</comment>
<keyword evidence="3 9" id="KW-0812">Transmembrane</keyword>
<dbReference type="EnsemblMetazoa" id="SMAR008153-RA">
    <property type="protein sequence ID" value="SMAR008153-PA"/>
    <property type="gene ID" value="SMAR008153"/>
</dbReference>
<dbReference type="HOGENOM" id="CLU_019951_2_1_1"/>
<evidence type="ECO:0000256" key="7">
    <source>
        <dbReference type="SAM" id="Coils"/>
    </source>
</evidence>
<dbReference type="GO" id="GO:0012505">
    <property type="term" value="C:endomembrane system"/>
    <property type="evidence" value="ECO:0007669"/>
    <property type="project" value="TreeGrafter"/>
</dbReference>
<feature type="coiled-coil region" evidence="7">
    <location>
        <begin position="408"/>
        <end position="494"/>
    </location>
</feature>
<feature type="transmembrane region" description="Helical" evidence="9">
    <location>
        <begin position="537"/>
        <end position="560"/>
    </location>
</feature>
<feature type="coiled-coil region" evidence="7">
    <location>
        <begin position="202"/>
        <end position="229"/>
    </location>
</feature>
<dbReference type="PANTHER" id="PTHR17613:SF14">
    <property type="entry name" value="DEMENTIN, ISOFORM H"/>
    <property type="match status" value="1"/>
</dbReference>
<dbReference type="GO" id="GO:0016020">
    <property type="term" value="C:membrane"/>
    <property type="evidence" value="ECO:0007669"/>
    <property type="project" value="UniProtKB-SubCell"/>
</dbReference>
<evidence type="ECO:0000256" key="1">
    <source>
        <dbReference type="ARBA" id="ARBA00004370"/>
    </source>
</evidence>
<dbReference type="STRING" id="126957.T1J3I7"/>
<proteinExistence type="inferred from homology"/>
<reference evidence="10" key="2">
    <citation type="submission" date="2015-02" db="UniProtKB">
        <authorList>
            <consortium name="EnsemblMetazoa"/>
        </authorList>
    </citation>
    <scope>IDENTIFICATION</scope>
</reference>
<evidence type="ECO:0000313" key="11">
    <source>
        <dbReference type="Proteomes" id="UP000014500"/>
    </source>
</evidence>
<dbReference type="OMA" id="WEAISEY"/>
<keyword evidence="5 7" id="KW-0175">Coiled coil</keyword>
<evidence type="ECO:0000256" key="4">
    <source>
        <dbReference type="ARBA" id="ARBA00022989"/>
    </source>
</evidence>
<dbReference type="AlphaFoldDB" id="T1J3I7"/>
<feature type="region of interest" description="Disordered" evidence="8">
    <location>
        <begin position="1"/>
        <end position="79"/>
    </location>
</feature>
<evidence type="ECO:0000313" key="10">
    <source>
        <dbReference type="EnsemblMetazoa" id="SMAR008153-PA"/>
    </source>
</evidence>
<dbReference type="PANTHER" id="PTHR17613">
    <property type="entry name" value="CEREBRAL PROTEIN-11-RELATED"/>
    <property type="match status" value="1"/>
</dbReference>
<evidence type="ECO:0000256" key="2">
    <source>
        <dbReference type="ARBA" id="ARBA00008108"/>
    </source>
</evidence>
<evidence type="ECO:0000256" key="8">
    <source>
        <dbReference type="SAM" id="MobiDB-lite"/>
    </source>
</evidence>
<dbReference type="eggNOG" id="KOG3850">
    <property type="taxonomic scope" value="Eukaryota"/>
</dbReference>
<evidence type="ECO:0000256" key="6">
    <source>
        <dbReference type="ARBA" id="ARBA00023136"/>
    </source>
</evidence>
<dbReference type="Pfam" id="PF10267">
    <property type="entry name" value="Tmemb_cc2"/>
    <property type="match status" value="1"/>
</dbReference>
<feature type="compositionally biased region" description="Low complexity" evidence="8">
    <location>
        <begin position="67"/>
        <end position="77"/>
    </location>
</feature>
<sequence>MDNLPVASQSNVETSSSRTASPVRPKALVPSLHPRHNVTPGKRSDSAVTKQLKKRSPLPLRKGQQHGEGSSQGSTSGLYVNTIKPRSVSYSGVQDEAQASVSTEDFSEMESVTLSALTSSDGSSELMGSFVSEEVDGGCNTPDLMKTKAAIDHIQQKIVRTKETIKSEQTQRDNNVNEYLKCAANADKQQLQRIKSVFEKKNQKSAQTISQLQKKLENYNKRIRDLEMYGLAAHRQPKEVLRDVGQGLKDVGANIRDGITVLSGSVMSKPREFAHLIKNKFGSADNINNMTKWFIAEPSEECATDETERNHHGSATFTHRKFSGVGSTGTKYTSEDDSSSITSGSGPTAGTGTMSSPRNQPQLSLPQALGHASQTATAPTHTLPVISAHGSNNVLTSTSATQRDSYLLDQVSLKLQERQEECQRLQDEVDSLKVENQLQQEITYFHQALQEERYRYERLEEQMNDLIELHQNEIENLKQGISDMEEKVQYQSEERLRDMHEMLEIISRMEHQQQQHQQLVTLEGIENSNARALVLKLINILLTVLQVVLLLVATAANILMPFLKTRMRVITTSLLIIAIVLMCRQWPDLVDIVHTMVVGSSARL</sequence>
<dbReference type="Proteomes" id="UP000014500">
    <property type="component" value="Unassembled WGS sequence"/>
</dbReference>
<name>T1J3I7_STRMM</name>
<feature type="compositionally biased region" description="Polar residues" evidence="8">
    <location>
        <begin position="1"/>
        <end position="20"/>
    </location>
</feature>
<accession>T1J3I7</accession>
<evidence type="ECO:0000256" key="3">
    <source>
        <dbReference type="ARBA" id="ARBA00022692"/>
    </source>
</evidence>
<feature type="compositionally biased region" description="Low complexity" evidence="8">
    <location>
        <begin position="339"/>
        <end position="356"/>
    </location>
</feature>
<protein>
    <recommendedName>
        <fullName evidence="12">Transmembrane and coiled-coil domains protein 1</fullName>
    </recommendedName>
</protein>
<reference evidence="11" key="1">
    <citation type="submission" date="2011-05" db="EMBL/GenBank/DDBJ databases">
        <authorList>
            <person name="Richards S.R."/>
            <person name="Qu J."/>
            <person name="Jiang H."/>
            <person name="Jhangiani S.N."/>
            <person name="Agravi P."/>
            <person name="Goodspeed R."/>
            <person name="Gross S."/>
            <person name="Mandapat C."/>
            <person name="Jackson L."/>
            <person name="Mathew T."/>
            <person name="Pu L."/>
            <person name="Thornton R."/>
            <person name="Saada N."/>
            <person name="Wilczek-Boney K.B."/>
            <person name="Lee S."/>
            <person name="Kovar C."/>
            <person name="Wu Y."/>
            <person name="Scherer S.E."/>
            <person name="Worley K.C."/>
            <person name="Muzny D.M."/>
            <person name="Gibbs R."/>
        </authorList>
    </citation>
    <scope>NUCLEOTIDE SEQUENCE</scope>
    <source>
        <strain evidence="11">Brora</strain>
    </source>
</reference>
<evidence type="ECO:0000256" key="9">
    <source>
        <dbReference type="SAM" id="Phobius"/>
    </source>
</evidence>
<keyword evidence="4 9" id="KW-1133">Transmembrane helix</keyword>
<feature type="transmembrane region" description="Helical" evidence="9">
    <location>
        <begin position="567"/>
        <end position="587"/>
    </location>
</feature>
<feature type="region of interest" description="Disordered" evidence="8">
    <location>
        <begin position="306"/>
        <end position="377"/>
    </location>
</feature>
<keyword evidence="11" id="KW-1185">Reference proteome</keyword>
<keyword evidence="6 9" id="KW-0472">Membrane</keyword>
<organism evidence="10 11">
    <name type="scientific">Strigamia maritima</name>
    <name type="common">European centipede</name>
    <name type="synonym">Geophilus maritimus</name>
    <dbReference type="NCBI Taxonomy" id="126957"/>
    <lineage>
        <taxon>Eukaryota</taxon>
        <taxon>Metazoa</taxon>
        <taxon>Ecdysozoa</taxon>
        <taxon>Arthropoda</taxon>
        <taxon>Myriapoda</taxon>
        <taxon>Chilopoda</taxon>
        <taxon>Pleurostigmophora</taxon>
        <taxon>Geophilomorpha</taxon>
        <taxon>Linotaeniidae</taxon>
        <taxon>Strigamia</taxon>
    </lineage>
</organism>
<dbReference type="PhylomeDB" id="T1J3I7"/>
<dbReference type="EMBL" id="JH431827">
    <property type="status" value="NOT_ANNOTATED_CDS"/>
    <property type="molecule type" value="Genomic_DNA"/>
</dbReference>
<evidence type="ECO:0008006" key="12">
    <source>
        <dbReference type="Google" id="ProtNLM"/>
    </source>
</evidence>